<dbReference type="GO" id="GO:0005524">
    <property type="term" value="F:ATP binding"/>
    <property type="evidence" value="ECO:0007669"/>
    <property type="project" value="UniProtKB-KW"/>
</dbReference>
<dbReference type="Gene3D" id="1.10.510.10">
    <property type="entry name" value="Transferase(Phosphotransferase) domain 1"/>
    <property type="match status" value="1"/>
</dbReference>
<keyword evidence="14" id="KW-1185">Reference proteome</keyword>
<dbReference type="PROSITE" id="PS00108">
    <property type="entry name" value="PROTEIN_KINASE_ST"/>
    <property type="match status" value="1"/>
</dbReference>
<name>S9UTK6_9TRYP</name>
<dbReference type="InterPro" id="IPR001849">
    <property type="entry name" value="PH_domain"/>
</dbReference>
<feature type="domain" description="PH" evidence="10">
    <location>
        <begin position="439"/>
        <end position="557"/>
    </location>
</feature>
<evidence type="ECO:0000313" key="12">
    <source>
        <dbReference type="EMBL" id="EPY28384.1"/>
    </source>
</evidence>
<evidence type="ECO:0000256" key="1">
    <source>
        <dbReference type="ARBA" id="ARBA00012513"/>
    </source>
</evidence>
<accession>S9UTK6</accession>
<dbReference type="PANTHER" id="PTHR44899:SF3">
    <property type="entry name" value="SERINE_THREONINE-PROTEIN KINASE NEK1"/>
    <property type="match status" value="1"/>
</dbReference>
<protein>
    <recommendedName>
        <fullName evidence="1">non-specific serine/threonine protein kinase</fullName>
        <ecNumber evidence="1">2.7.11.1</ecNumber>
    </recommendedName>
</protein>
<evidence type="ECO:0000259" key="11">
    <source>
        <dbReference type="PROSITE" id="PS50011"/>
    </source>
</evidence>
<sequence length="559" mass="61657">MGNGAGKGVDEETTIRPSNTKVSAAPATDTANTEAPIPLAACSTSTYTTLSDIFGAPGSTAKYIKRQAIGKGAYGEAFIAERNPQYVPSQHQASENQSNSNPLATTTVPRSLYVAKVMDLRAMHPQDRQYATTEIMCLGHTNHFAIVRYYEHFVLDSDDETVVIVTELADHGDLYRNLHRAKVVDTDANGTQKISCLQLTEREAGVYFVQVLLALHHIHKRRMIHRDVKSANLFLTSKGFMKLGDFGFSQKYESTVSSETIAGTFLGTPYYLSPEMWKGTRYGKKADVWACGVVLYEMLMDGNRPFDASGLPDLREAVLTGTVALPEGPPTDVEGRRGKFSPEMREFVSYVLQKDPAARPSTEELLNTPLMQHYLYVFERHVQSLIDADAAKRAANPEVDILELNFSSEEERDRVLQGIADGKAAVAQEIQREIATSSVPCYEGAVYKDSRNGVWKERYLQLADNTLTISLAKGKESATGERSKKVPLHKIKSVSPCAAEDAHVQAALQAQAPQQGQRFVPPFAFAISMNSSNSIVFGVSSEQELDNWLNTLMRALQMN</sequence>
<dbReference type="PROSITE" id="PS50003">
    <property type="entry name" value="PH_DOMAIN"/>
    <property type="match status" value="1"/>
</dbReference>
<evidence type="ECO:0000313" key="14">
    <source>
        <dbReference type="Proteomes" id="UP000015354"/>
    </source>
</evidence>
<evidence type="ECO:0000256" key="8">
    <source>
        <dbReference type="ARBA" id="ARBA00048679"/>
    </source>
</evidence>
<evidence type="ECO:0000256" key="4">
    <source>
        <dbReference type="ARBA" id="ARBA00022741"/>
    </source>
</evidence>
<dbReference type="OrthoDB" id="4062651at2759"/>
<feature type="region of interest" description="Disordered" evidence="9">
    <location>
        <begin position="1"/>
        <end position="31"/>
    </location>
</feature>
<dbReference type="GO" id="GO:0004674">
    <property type="term" value="F:protein serine/threonine kinase activity"/>
    <property type="evidence" value="ECO:0007669"/>
    <property type="project" value="UniProtKB-KW"/>
</dbReference>
<evidence type="ECO:0000259" key="10">
    <source>
        <dbReference type="PROSITE" id="PS50003"/>
    </source>
</evidence>
<organism evidence="13 14">
    <name type="scientific">Strigomonas culicis</name>
    <dbReference type="NCBI Taxonomy" id="28005"/>
    <lineage>
        <taxon>Eukaryota</taxon>
        <taxon>Discoba</taxon>
        <taxon>Euglenozoa</taxon>
        <taxon>Kinetoplastea</taxon>
        <taxon>Metakinetoplastina</taxon>
        <taxon>Trypanosomatida</taxon>
        <taxon>Trypanosomatidae</taxon>
        <taxon>Strigomonadinae</taxon>
        <taxon>Strigomonas</taxon>
    </lineage>
</organism>
<dbReference type="PANTHER" id="PTHR44899">
    <property type="entry name" value="CAMK FAMILY PROTEIN KINASE"/>
    <property type="match status" value="1"/>
</dbReference>
<dbReference type="EMBL" id="ATMH01002921">
    <property type="protein sequence ID" value="EPY32218.1"/>
    <property type="molecule type" value="Genomic_DNA"/>
</dbReference>
<dbReference type="SMART" id="SM00233">
    <property type="entry name" value="PH"/>
    <property type="match status" value="1"/>
</dbReference>
<evidence type="ECO:0000256" key="3">
    <source>
        <dbReference type="ARBA" id="ARBA00022679"/>
    </source>
</evidence>
<keyword evidence="5 13" id="KW-0418">Kinase</keyword>
<reference evidence="13 14" key="1">
    <citation type="journal article" date="2013" name="PLoS ONE">
        <title>Predicting the Proteins of Angomonas deanei, Strigomonas culicis and Their Respective Endosymbionts Reveals New Aspects of the Trypanosomatidae Family.</title>
        <authorList>
            <person name="Motta M.C."/>
            <person name="Martins A.C."/>
            <person name="de Souza S.S."/>
            <person name="Catta-Preta C.M."/>
            <person name="Silva R."/>
            <person name="Klein C.C."/>
            <person name="de Almeida L.G."/>
            <person name="de Lima Cunha O."/>
            <person name="Ciapina L.P."/>
            <person name="Brocchi M."/>
            <person name="Colabardini A.C."/>
            <person name="de Araujo Lima B."/>
            <person name="Machado C.R."/>
            <person name="de Almeida Soares C.M."/>
            <person name="Probst C.M."/>
            <person name="de Menezes C.B."/>
            <person name="Thompson C.E."/>
            <person name="Bartholomeu D.C."/>
            <person name="Gradia D.F."/>
            <person name="Pavoni D.P."/>
            <person name="Grisard E.C."/>
            <person name="Fantinatti-Garboggini F."/>
            <person name="Marchini F.K."/>
            <person name="Rodrigues-Luiz G.F."/>
            <person name="Wagner G."/>
            <person name="Goldman G.H."/>
            <person name="Fietto J.L."/>
            <person name="Elias M.C."/>
            <person name="Goldman M.H."/>
            <person name="Sagot M.F."/>
            <person name="Pereira M."/>
            <person name="Stoco P.H."/>
            <person name="de Mendonca-Neto R.P."/>
            <person name="Teixeira S.M."/>
            <person name="Maciel T.E."/>
            <person name="de Oliveira Mendes T.A."/>
            <person name="Urmenyi T.P."/>
            <person name="de Souza W."/>
            <person name="Schenkman S."/>
            <person name="de Vasconcelos A.T."/>
        </authorList>
    </citation>
    <scope>NUCLEOTIDE SEQUENCE [LARGE SCALE GENOMIC DNA]</scope>
</reference>
<feature type="domain" description="Protein kinase" evidence="11">
    <location>
        <begin position="63"/>
        <end position="371"/>
    </location>
</feature>
<keyword evidence="4" id="KW-0547">Nucleotide-binding</keyword>
<evidence type="ECO:0000313" key="13">
    <source>
        <dbReference type="EMBL" id="EPY32218.1"/>
    </source>
</evidence>
<comment type="catalytic activity">
    <reaction evidence="8">
        <text>L-seryl-[protein] + ATP = O-phospho-L-seryl-[protein] + ADP + H(+)</text>
        <dbReference type="Rhea" id="RHEA:17989"/>
        <dbReference type="Rhea" id="RHEA-COMP:9863"/>
        <dbReference type="Rhea" id="RHEA-COMP:11604"/>
        <dbReference type="ChEBI" id="CHEBI:15378"/>
        <dbReference type="ChEBI" id="CHEBI:29999"/>
        <dbReference type="ChEBI" id="CHEBI:30616"/>
        <dbReference type="ChEBI" id="CHEBI:83421"/>
        <dbReference type="ChEBI" id="CHEBI:456216"/>
        <dbReference type="EC" id="2.7.11.1"/>
    </reaction>
</comment>
<dbReference type="EC" id="2.7.11.1" evidence="1"/>
<dbReference type="InterPro" id="IPR011993">
    <property type="entry name" value="PH-like_dom_sf"/>
</dbReference>
<evidence type="ECO:0000256" key="5">
    <source>
        <dbReference type="ARBA" id="ARBA00022777"/>
    </source>
</evidence>
<dbReference type="InterPro" id="IPR011009">
    <property type="entry name" value="Kinase-like_dom_sf"/>
</dbReference>
<comment type="caution">
    <text evidence="13">The sequence shown here is derived from an EMBL/GenBank/DDBJ whole genome shotgun (WGS) entry which is preliminary data.</text>
</comment>
<dbReference type="Gene3D" id="2.30.29.30">
    <property type="entry name" value="Pleckstrin-homology domain (PH domain)/Phosphotyrosine-binding domain (PTB)"/>
    <property type="match status" value="1"/>
</dbReference>
<dbReference type="SMART" id="SM00220">
    <property type="entry name" value="S_TKc"/>
    <property type="match status" value="1"/>
</dbReference>
<dbReference type="CDD" id="cd00821">
    <property type="entry name" value="PH"/>
    <property type="match status" value="1"/>
</dbReference>
<dbReference type="Proteomes" id="UP000015354">
    <property type="component" value="Unassembled WGS sequence"/>
</dbReference>
<dbReference type="Pfam" id="PF00169">
    <property type="entry name" value="PH"/>
    <property type="match status" value="1"/>
</dbReference>
<evidence type="ECO:0000256" key="9">
    <source>
        <dbReference type="SAM" id="MobiDB-lite"/>
    </source>
</evidence>
<dbReference type="InterPro" id="IPR008271">
    <property type="entry name" value="Ser/Thr_kinase_AS"/>
</dbReference>
<dbReference type="AlphaFoldDB" id="S9UTK6"/>
<dbReference type="Pfam" id="PF00069">
    <property type="entry name" value="Pkinase"/>
    <property type="match status" value="1"/>
</dbReference>
<reference evidence="13" key="2">
    <citation type="submission" date="2013-03" db="EMBL/GenBank/DDBJ databases">
        <authorList>
            <person name="Motta M.C.M."/>
            <person name="Martins A.C.A."/>
            <person name="Preta C.M.C.C."/>
            <person name="Silva R."/>
            <person name="de Souza S.S."/>
            <person name="Klein C.C."/>
            <person name="de Almeida L.G.P."/>
            <person name="Cunha O.L."/>
            <person name="Colabardini A.C."/>
            <person name="Lima B.A."/>
            <person name="Machado C.R."/>
            <person name="Soares C.M.A."/>
            <person name="de Menezes C.B.A."/>
            <person name="Bartolomeu D.C."/>
            <person name="Grisard E.C."/>
            <person name="Fantinatti-Garboggini F."/>
            <person name="Rodrigues-Luiz G.F."/>
            <person name="Wagner G."/>
            <person name="Goldman G.H."/>
            <person name="Fietto J.L.R."/>
            <person name="Ciapina L.P."/>
            <person name="Brocchi M."/>
            <person name="Elias M.C."/>
            <person name="Goldman M.H.S."/>
            <person name="Sagot M.-F."/>
            <person name="Pereira M."/>
            <person name="Stoco P.H."/>
            <person name="Teixeira S.M.R."/>
            <person name="de Mendonca-Neto R.P."/>
            <person name="Maciel T.E.F."/>
            <person name="Mendes T.A.O."/>
            <person name="Urmenyi T.P."/>
            <person name="Teixeira M.M.G."/>
            <person name="de Camargo E.F.P."/>
            <person name="de Sousa W."/>
            <person name="Schenkman S."/>
            <person name="de Vasconcelos A.T.R."/>
        </authorList>
    </citation>
    <scope>NUCLEOTIDE SEQUENCE</scope>
</reference>
<dbReference type="SUPFAM" id="SSF50729">
    <property type="entry name" value="PH domain-like"/>
    <property type="match status" value="1"/>
</dbReference>
<dbReference type="InterPro" id="IPR000719">
    <property type="entry name" value="Prot_kinase_dom"/>
</dbReference>
<dbReference type="SUPFAM" id="SSF56112">
    <property type="entry name" value="Protein kinase-like (PK-like)"/>
    <property type="match status" value="1"/>
</dbReference>
<gene>
    <name evidence="13" type="ORF">STCU_02921</name>
    <name evidence="12" type="ORF">STCU_05158</name>
</gene>
<keyword evidence="3" id="KW-0808">Transferase</keyword>
<evidence type="ECO:0000256" key="2">
    <source>
        <dbReference type="ARBA" id="ARBA00022527"/>
    </source>
</evidence>
<dbReference type="EMBL" id="ATMH01005158">
    <property type="protein sequence ID" value="EPY28384.1"/>
    <property type="molecule type" value="Genomic_DNA"/>
</dbReference>
<proteinExistence type="predicted"/>
<dbReference type="InterPro" id="IPR051131">
    <property type="entry name" value="NEK_Ser/Thr_kinase_NIMA"/>
</dbReference>
<evidence type="ECO:0000256" key="7">
    <source>
        <dbReference type="ARBA" id="ARBA00047899"/>
    </source>
</evidence>
<evidence type="ECO:0000256" key="6">
    <source>
        <dbReference type="ARBA" id="ARBA00022840"/>
    </source>
</evidence>
<keyword evidence="2" id="KW-0723">Serine/threonine-protein kinase</keyword>
<comment type="catalytic activity">
    <reaction evidence="7">
        <text>L-threonyl-[protein] + ATP = O-phospho-L-threonyl-[protein] + ADP + H(+)</text>
        <dbReference type="Rhea" id="RHEA:46608"/>
        <dbReference type="Rhea" id="RHEA-COMP:11060"/>
        <dbReference type="Rhea" id="RHEA-COMP:11605"/>
        <dbReference type="ChEBI" id="CHEBI:15378"/>
        <dbReference type="ChEBI" id="CHEBI:30013"/>
        <dbReference type="ChEBI" id="CHEBI:30616"/>
        <dbReference type="ChEBI" id="CHEBI:61977"/>
        <dbReference type="ChEBI" id="CHEBI:456216"/>
        <dbReference type="EC" id="2.7.11.1"/>
    </reaction>
</comment>
<keyword evidence="6" id="KW-0067">ATP-binding</keyword>
<dbReference type="PROSITE" id="PS50011">
    <property type="entry name" value="PROTEIN_KINASE_DOM"/>
    <property type="match status" value="1"/>
</dbReference>